<dbReference type="PANTHER" id="PTHR33449:SF1">
    <property type="entry name" value="NUCLEOID-ASSOCIATED PROTEIN YBAB"/>
    <property type="match status" value="1"/>
</dbReference>
<comment type="caution">
    <text evidence="3">The sequence shown here is derived from an EMBL/GenBank/DDBJ whole genome shotgun (WGS) entry which is preliminary data.</text>
</comment>
<dbReference type="RefSeq" id="WP_285723167.1">
    <property type="nucleotide sequence ID" value="NZ_BSDD01000001.1"/>
</dbReference>
<evidence type="ECO:0000256" key="2">
    <source>
        <dbReference type="HAMAP-Rule" id="MF_00274"/>
    </source>
</evidence>
<keyword evidence="4" id="KW-1185">Reference proteome</keyword>
<dbReference type="PANTHER" id="PTHR33449">
    <property type="entry name" value="NUCLEOID-ASSOCIATED PROTEIN YBAB"/>
    <property type="match status" value="1"/>
</dbReference>
<name>A0ABQ5Q3F4_9BACT</name>
<comment type="similarity">
    <text evidence="2">Belongs to the YbaB/EbfC family.</text>
</comment>
<sequence>MDMRFLMKQAQQMQAKLQETQANLRAEGTAGGQLVKVTLNGSKELMAVSIAKEAMDPEDPSMLEDLLMAAFRDAAQKADEAMKQQMGGMGAGLNLPGLGL</sequence>
<dbReference type="SUPFAM" id="SSF82607">
    <property type="entry name" value="YbaB-like"/>
    <property type="match status" value="1"/>
</dbReference>
<dbReference type="EMBL" id="BSDD01000001">
    <property type="protein sequence ID" value="GLH69262.1"/>
    <property type="molecule type" value="Genomic_DNA"/>
</dbReference>
<protein>
    <recommendedName>
        <fullName evidence="2">Nucleoid-associated protein GETHPA_07950</fullName>
    </recommendedName>
</protein>
<comment type="subcellular location">
    <subcellularLocation>
        <location evidence="2">Cytoplasm</location>
        <location evidence="2">Nucleoid</location>
    </subcellularLocation>
</comment>
<dbReference type="NCBIfam" id="TIGR00103">
    <property type="entry name" value="DNA_YbaB_EbfC"/>
    <property type="match status" value="1"/>
</dbReference>
<dbReference type="Proteomes" id="UP001165089">
    <property type="component" value="Unassembled WGS sequence"/>
</dbReference>
<keyword evidence="1 2" id="KW-0238">DNA-binding</keyword>
<gene>
    <name evidence="3" type="ORF">GETHPA_07950</name>
</gene>
<comment type="function">
    <text evidence="2">Binds to DNA and alters its conformation. May be involved in regulation of gene expression, nucleoid organization and DNA protection.</text>
</comment>
<keyword evidence="2" id="KW-0963">Cytoplasm</keyword>
<reference evidence="3 4" key="1">
    <citation type="journal article" date="2023" name="Antonie Van Leeuwenhoek">
        <title>Mesoterricola silvestris gen. nov., sp. nov., Mesoterricola sediminis sp. nov., Geothrix oryzae sp. nov., Geothrix edaphica sp. nov., Geothrix rubra sp. nov., and Geothrix limicola sp. nov., six novel members of Acidobacteriota isolated from soils.</title>
        <authorList>
            <person name="Itoh H."/>
            <person name="Sugisawa Y."/>
            <person name="Mise K."/>
            <person name="Xu Z."/>
            <person name="Kuniyasu M."/>
            <person name="Ushijima N."/>
            <person name="Kawano K."/>
            <person name="Kobayashi E."/>
            <person name="Shiratori Y."/>
            <person name="Masuda Y."/>
            <person name="Senoo K."/>
        </authorList>
    </citation>
    <scope>NUCLEOTIDE SEQUENCE [LARGE SCALE GENOMIC DNA]</scope>
    <source>
        <strain evidence="3 4">Red803</strain>
    </source>
</reference>
<dbReference type="Gene3D" id="3.30.1310.10">
    <property type="entry name" value="Nucleoid-associated protein YbaB-like domain"/>
    <property type="match status" value="1"/>
</dbReference>
<organism evidence="3 4">
    <name type="scientific">Geothrix rubra</name>
    <dbReference type="NCBI Taxonomy" id="2927977"/>
    <lineage>
        <taxon>Bacteria</taxon>
        <taxon>Pseudomonadati</taxon>
        <taxon>Acidobacteriota</taxon>
        <taxon>Holophagae</taxon>
        <taxon>Holophagales</taxon>
        <taxon>Holophagaceae</taxon>
        <taxon>Geothrix</taxon>
    </lineage>
</organism>
<dbReference type="InterPro" id="IPR036894">
    <property type="entry name" value="YbaB-like_sf"/>
</dbReference>
<accession>A0ABQ5Q3F4</accession>
<evidence type="ECO:0000313" key="3">
    <source>
        <dbReference type="EMBL" id="GLH69262.1"/>
    </source>
</evidence>
<dbReference type="InterPro" id="IPR004401">
    <property type="entry name" value="YbaB/EbfC"/>
</dbReference>
<evidence type="ECO:0000313" key="4">
    <source>
        <dbReference type="Proteomes" id="UP001165089"/>
    </source>
</evidence>
<dbReference type="Pfam" id="PF02575">
    <property type="entry name" value="YbaB_DNA_bd"/>
    <property type="match status" value="1"/>
</dbReference>
<proteinExistence type="inferred from homology"/>
<evidence type="ECO:0000256" key="1">
    <source>
        <dbReference type="ARBA" id="ARBA00023125"/>
    </source>
</evidence>
<dbReference type="PIRSF" id="PIRSF004555">
    <property type="entry name" value="UCP004555"/>
    <property type="match status" value="1"/>
</dbReference>
<comment type="subunit">
    <text evidence="2">Homodimer.</text>
</comment>
<dbReference type="HAMAP" id="MF_00274">
    <property type="entry name" value="DNA_YbaB_EbfC"/>
    <property type="match status" value="1"/>
</dbReference>